<name>A0AAV7NYA1_PLEWA</name>
<organism evidence="2 3">
    <name type="scientific">Pleurodeles waltl</name>
    <name type="common">Iberian ribbed newt</name>
    <dbReference type="NCBI Taxonomy" id="8319"/>
    <lineage>
        <taxon>Eukaryota</taxon>
        <taxon>Metazoa</taxon>
        <taxon>Chordata</taxon>
        <taxon>Craniata</taxon>
        <taxon>Vertebrata</taxon>
        <taxon>Euteleostomi</taxon>
        <taxon>Amphibia</taxon>
        <taxon>Batrachia</taxon>
        <taxon>Caudata</taxon>
        <taxon>Salamandroidea</taxon>
        <taxon>Salamandridae</taxon>
        <taxon>Pleurodelinae</taxon>
        <taxon>Pleurodeles</taxon>
    </lineage>
</organism>
<evidence type="ECO:0000313" key="3">
    <source>
        <dbReference type="Proteomes" id="UP001066276"/>
    </source>
</evidence>
<sequence length="258" mass="27238">MLRSLVWPQAVAPTRSAAQGQANFVVTHLRFSCVLRSGGGSQGDHLTSRPFPCRCPASRIPHMGQLRQGKPQSVGSPSPASPISGTLPEEGFFVRGRPRSEARPTAITGRGCPPSPSSNTTPRSPGKGACLGGPAQPARSSHRGSAPPGPAHPRGPLNIVLRWSQGSRREPRRPRAAAKGSAPLQTRRQSGTASVPRISLRGPCHLRPPPVGSAGVRRWLGRAHGARSASLSYGRTKRRCAPLFLELTLATMLVAAAR</sequence>
<proteinExistence type="predicted"/>
<protein>
    <submittedName>
        <fullName evidence="2">Uncharacterized protein</fullName>
    </submittedName>
</protein>
<evidence type="ECO:0000256" key="1">
    <source>
        <dbReference type="SAM" id="MobiDB-lite"/>
    </source>
</evidence>
<feature type="region of interest" description="Disordered" evidence="1">
    <location>
        <begin position="59"/>
        <end position="209"/>
    </location>
</feature>
<feature type="compositionally biased region" description="Polar residues" evidence="1">
    <location>
        <begin position="70"/>
        <end position="84"/>
    </location>
</feature>
<feature type="compositionally biased region" description="Polar residues" evidence="1">
    <location>
        <begin position="183"/>
        <end position="193"/>
    </location>
</feature>
<accession>A0AAV7NYA1</accession>
<dbReference type="EMBL" id="JANPWB010000012">
    <property type="protein sequence ID" value="KAJ1117860.1"/>
    <property type="molecule type" value="Genomic_DNA"/>
</dbReference>
<keyword evidence="3" id="KW-1185">Reference proteome</keyword>
<evidence type="ECO:0000313" key="2">
    <source>
        <dbReference type="EMBL" id="KAJ1117860.1"/>
    </source>
</evidence>
<reference evidence="2" key="1">
    <citation type="journal article" date="2022" name="bioRxiv">
        <title>Sequencing and chromosome-scale assembly of the giantPleurodeles waltlgenome.</title>
        <authorList>
            <person name="Brown T."/>
            <person name="Elewa A."/>
            <person name="Iarovenko S."/>
            <person name="Subramanian E."/>
            <person name="Araus A.J."/>
            <person name="Petzold A."/>
            <person name="Susuki M."/>
            <person name="Suzuki K.-i.T."/>
            <person name="Hayashi T."/>
            <person name="Toyoda A."/>
            <person name="Oliveira C."/>
            <person name="Osipova E."/>
            <person name="Leigh N.D."/>
            <person name="Simon A."/>
            <person name="Yun M.H."/>
        </authorList>
    </citation>
    <scope>NUCLEOTIDE SEQUENCE</scope>
    <source>
        <strain evidence="2">20211129_DDA</strain>
        <tissue evidence="2">Liver</tissue>
    </source>
</reference>
<gene>
    <name evidence="2" type="ORF">NDU88_006056</name>
</gene>
<dbReference type="AlphaFoldDB" id="A0AAV7NYA1"/>
<comment type="caution">
    <text evidence="2">The sequence shown here is derived from an EMBL/GenBank/DDBJ whole genome shotgun (WGS) entry which is preliminary data.</text>
</comment>
<dbReference type="Proteomes" id="UP001066276">
    <property type="component" value="Chromosome 8"/>
</dbReference>